<proteinExistence type="predicted"/>
<accession>A0A2G9C632</accession>
<organism evidence="1 2">
    <name type="scientific">Roseateles chitinivorans</name>
    <dbReference type="NCBI Taxonomy" id="2917965"/>
    <lineage>
        <taxon>Bacteria</taxon>
        <taxon>Pseudomonadati</taxon>
        <taxon>Pseudomonadota</taxon>
        <taxon>Betaproteobacteria</taxon>
        <taxon>Burkholderiales</taxon>
        <taxon>Sphaerotilaceae</taxon>
        <taxon>Roseateles</taxon>
    </lineage>
</organism>
<comment type="caution">
    <text evidence="1">The sequence shown here is derived from an EMBL/GenBank/DDBJ whole genome shotgun (WGS) entry which is preliminary data.</text>
</comment>
<protein>
    <submittedName>
        <fullName evidence="1">Uncharacterized protein</fullName>
    </submittedName>
</protein>
<dbReference type="AlphaFoldDB" id="A0A2G9C632"/>
<name>A0A2G9C632_9BURK</name>
<evidence type="ECO:0000313" key="2">
    <source>
        <dbReference type="Proteomes" id="UP000231501"/>
    </source>
</evidence>
<sequence>AAALGLRRARIARRLGDWAALQDELRELGQTLNHGRLPRLERRQLRARVAILAAWHWYGSLGQAAPALDKLDEVDPEVLASDSTLRCDHGNLRGIVLRELAIARGDAALATQSLASLGDALRGASLAGLPDALQVCAANLSNTLGQLVEAGLLPATGPGIEDALRWLLLSDALCARWQLGRSSLLNTIFLLRLAALGRLDFAALQRLASAQGLPLPAASFNELAAQRWASCRARHSQIPADQRCAFLLLWARHALDEGDAFTATDLVRQARLQARKLRDEEARRRYLDEAETLMPHTRRA</sequence>
<keyword evidence="2" id="KW-1185">Reference proteome</keyword>
<reference evidence="1 2" key="1">
    <citation type="submission" date="2017-11" db="EMBL/GenBank/DDBJ databases">
        <title>Draft genome sequence of Mitsuaria sp. HWN-4.</title>
        <authorList>
            <person name="Gundlapally S.R."/>
        </authorList>
    </citation>
    <scope>NUCLEOTIDE SEQUENCE [LARGE SCALE GENOMIC DNA]</scope>
    <source>
        <strain evidence="1 2">HWN-4</strain>
    </source>
</reference>
<evidence type="ECO:0000313" key="1">
    <source>
        <dbReference type="EMBL" id="PIM51104.1"/>
    </source>
</evidence>
<dbReference type="Proteomes" id="UP000231501">
    <property type="component" value="Unassembled WGS sequence"/>
</dbReference>
<feature type="non-terminal residue" evidence="1">
    <location>
        <position position="1"/>
    </location>
</feature>
<dbReference type="EMBL" id="PEOG01000079">
    <property type="protein sequence ID" value="PIM51104.1"/>
    <property type="molecule type" value="Genomic_DNA"/>
</dbReference>
<gene>
    <name evidence="1" type="ORF">CS062_21420</name>
</gene>